<proteinExistence type="predicted"/>
<reference evidence="2" key="1">
    <citation type="submission" date="2014-09" db="EMBL/GenBank/DDBJ databases">
        <authorList>
            <person name="Magalhaes I.L.F."/>
            <person name="Oliveira U."/>
            <person name="Santos F.R."/>
            <person name="Vidigal T.H.D.A."/>
            <person name="Brescovit A.D."/>
            <person name="Santos A.J."/>
        </authorList>
    </citation>
    <scope>NUCLEOTIDE SEQUENCE</scope>
    <source>
        <tissue evidence="2">Shoot tissue taken approximately 20 cm above the soil surface</tissue>
    </source>
</reference>
<feature type="region of interest" description="Disordered" evidence="1">
    <location>
        <begin position="1"/>
        <end position="24"/>
    </location>
</feature>
<evidence type="ECO:0000313" key="2">
    <source>
        <dbReference type="EMBL" id="JAD25004.1"/>
    </source>
</evidence>
<name>A0A0A8YFM2_ARUDO</name>
<evidence type="ECO:0000256" key="1">
    <source>
        <dbReference type="SAM" id="MobiDB-lite"/>
    </source>
</evidence>
<feature type="compositionally biased region" description="Low complexity" evidence="1">
    <location>
        <begin position="1"/>
        <end position="17"/>
    </location>
</feature>
<reference evidence="2" key="2">
    <citation type="journal article" date="2015" name="Data Brief">
        <title>Shoot transcriptome of the giant reed, Arundo donax.</title>
        <authorList>
            <person name="Barrero R.A."/>
            <person name="Guerrero F.D."/>
            <person name="Moolhuijzen P."/>
            <person name="Goolsby J.A."/>
            <person name="Tidwell J."/>
            <person name="Bellgard S.E."/>
            <person name="Bellgard M.I."/>
        </authorList>
    </citation>
    <scope>NUCLEOTIDE SEQUENCE</scope>
    <source>
        <tissue evidence="2">Shoot tissue taken approximately 20 cm above the soil surface</tissue>
    </source>
</reference>
<protein>
    <submittedName>
        <fullName evidence="2">Uncharacterized protein</fullName>
    </submittedName>
</protein>
<sequence length="76" mass="8081">MGFSSSLSSPQSSSSSDSSDDRSPLGRFSFLFADTPDSDSRSWCCIVLARSVKTSCSSSKKGHCLQFSGSEVSFPL</sequence>
<dbReference type="AlphaFoldDB" id="A0A0A8YFM2"/>
<accession>A0A0A8YFM2</accession>
<dbReference type="EMBL" id="GBRH01272891">
    <property type="protein sequence ID" value="JAD25004.1"/>
    <property type="molecule type" value="Transcribed_RNA"/>
</dbReference>
<organism evidence="2">
    <name type="scientific">Arundo donax</name>
    <name type="common">Giant reed</name>
    <name type="synonym">Donax arundinaceus</name>
    <dbReference type="NCBI Taxonomy" id="35708"/>
    <lineage>
        <taxon>Eukaryota</taxon>
        <taxon>Viridiplantae</taxon>
        <taxon>Streptophyta</taxon>
        <taxon>Embryophyta</taxon>
        <taxon>Tracheophyta</taxon>
        <taxon>Spermatophyta</taxon>
        <taxon>Magnoliopsida</taxon>
        <taxon>Liliopsida</taxon>
        <taxon>Poales</taxon>
        <taxon>Poaceae</taxon>
        <taxon>PACMAD clade</taxon>
        <taxon>Arundinoideae</taxon>
        <taxon>Arundineae</taxon>
        <taxon>Arundo</taxon>
    </lineage>
</organism>